<name>A0AAN7WMT0_9SACH</name>
<gene>
    <name evidence="5" type="ORF">RI543_002467</name>
</gene>
<dbReference type="InterPro" id="IPR009072">
    <property type="entry name" value="Histone-fold"/>
</dbReference>
<keyword evidence="6" id="KW-1185">Reference proteome</keyword>
<reference evidence="6" key="1">
    <citation type="submission" date="2023-07" db="EMBL/GenBank/DDBJ databases">
        <title>A draft genome of Kazachstania heterogenica Y-27499.</title>
        <authorList>
            <person name="Donic C."/>
            <person name="Kralova J.S."/>
            <person name="Fidel L."/>
            <person name="Ben-Dor S."/>
            <person name="Jung S."/>
        </authorList>
    </citation>
    <scope>NUCLEOTIDE SEQUENCE [LARGE SCALE GENOMIC DNA]</scope>
    <source>
        <strain evidence="6">Y27499</strain>
    </source>
</reference>
<evidence type="ECO:0000256" key="4">
    <source>
        <dbReference type="ARBA" id="ARBA00023204"/>
    </source>
</evidence>
<protein>
    <submittedName>
        <fullName evidence="5">Uncharacterized protein</fullName>
    </submittedName>
</protein>
<comment type="similarity">
    <text evidence="1">Belongs to the CENP-X/MHF2 family.</text>
</comment>
<comment type="caution">
    <text evidence="5">The sequence shown here is derived from an EMBL/GenBank/DDBJ whole genome shotgun (WGS) entry which is preliminary data.</text>
</comment>
<dbReference type="Pfam" id="PF09415">
    <property type="entry name" value="CENP-X"/>
    <property type="match status" value="1"/>
</dbReference>
<keyword evidence="2" id="KW-0227">DNA damage</keyword>
<dbReference type="EMBL" id="JAWIZZ010000045">
    <property type="protein sequence ID" value="KAK5779928.1"/>
    <property type="molecule type" value="Genomic_DNA"/>
</dbReference>
<organism evidence="5 6">
    <name type="scientific">Arxiozyma heterogenica</name>
    <dbReference type="NCBI Taxonomy" id="278026"/>
    <lineage>
        <taxon>Eukaryota</taxon>
        <taxon>Fungi</taxon>
        <taxon>Dikarya</taxon>
        <taxon>Ascomycota</taxon>
        <taxon>Saccharomycotina</taxon>
        <taxon>Saccharomycetes</taxon>
        <taxon>Saccharomycetales</taxon>
        <taxon>Saccharomycetaceae</taxon>
        <taxon>Arxiozyma</taxon>
    </lineage>
</organism>
<keyword evidence="3" id="KW-0238">DNA-binding</keyword>
<dbReference type="AlphaFoldDB" id="A0AAN7WMT0"/>
<dbReference type="GO" id="GO:0003677">
    <property type="term" value="F:DNA binding"/>
    <property type="evidence" value="ECO:0007669"/>
    <property type="project" value="UniProtKB-KW"/>
</dbReference>
<keyword evidence="4" id="KW-0234">DNA repair</keyword>
<dbReference type="GO" id="GO:0051382">
    <property type="term" value="P:kinetochore assembly"/>
    <property type="evidence" value="ECO:0007669"/>
    <property type="project" value="InterPro"/>
</dbReference>
<dbReference type="Gene3D" id="1.10.20.10">
    <property type="entry name" value="Histone, subunit A"/>
    <property type="match status" value="1"/>
</dbReference>
<proteinExistence type="inferred from homology"/>
<evidence type="ECO:0000313" key="5">
    <source>
        <dbReference type="EMBL" id="KAK5779928.1"/>
    </source>
</evidence>
<dbReference type="GO" id="GO:0006281">
    <property type="term" value="P:DNA repair"/>
    <property type="evidence" value="ECO:0007669"/>
    <property type="project" value="UniProtKB-KW"/>
</dbReference>
<dbReference type="InterPro" id="IPR018552">
    <property type="entry name" value="CENP-X"/>
</dbReference>
<sequence>MKISVDIIEKILVSSFQSSNTTLDSNTKEDLLLKLQEYLDKFTDEIVLRSIENKPKSEIDNDEIVLNERDIERIIGLLLLDM</sequence>
<evidence type="ECO:0000313" key="6">
    <source>
        <dbReference type="Proteomes" id="UP001306508"/>
    </source>
</evidence>
<evidence type="ECO:0000256" key="2">
    <source>
        <dbReference type="ARBA" id="ARBA00022763"/>
    </source>
</evidence>
<dbReference type="GO" id="GO:0046982">
    <property type="term" value="F:protein heterodimerization activity"/>
    <property type="evidence" value="ECO:0007669"/>
    <property type="project" value="InterPro"/>
</dbReference>
<dbReference type="Proteomes" id="UP001306508">
    <property type="component" value="Unassembled WGS sequence"/>
</dbReference>
<accession>A0AAN7WMT0</accession>
<evidence type="ECO:0000256" key="1">
    <source>
        <dbReference type="ARBA" id="ARBA00009359"/>
    </source>
</evidence>
<evidence type="ECO:0000256" key="3">
    <source>
        <dbReference type="ARBA" id="ARBA00023125"/>
    </source>
</evidence>